<dbReference type="Pfam" id="PF02809">
    <property type="entry name" value="UIM"/>
    <property type="match status" value="3"/>
</dbReference>
<dbReference type="PANTHER" id="PTHR10223">
    <property type="entry name" value="26S PROTEASOME NON-ATPASE REGULATORY SUBUNIT 4"/>
    <property type="match status" value="1"/>
</dbReference>
<evidence type="ECO:0000256" key="3">
    <source>
        <dbReference type="SAM" id="MobiDB-lite"/>
    </source>
</evidence>
<evidence type="ECO:0000313" key="6">
    <source>
        <dbReference type="Proteomes" id="UP000759537"/>
    </source>
</evidence>
<evidence type="ECO:0000313" key="5">
    <source>
        <dbReference type="EMBL" id="KAF8485190.1"/>
    </source>
</evidence>
<comment type="caution">
    <text evidence="5">The sequence shown here is derived from an EMBL/GenBank/DDBJ whole genome shotgun (WGS) entry which is preliminary data.</text>
</comment>
<dbReference type="InterPro" id="IPR027040">
    <property type="entry name" value="PSMD4"/>
</dbReference>
<dbReference type="GO" id="GO:0005829">
    <property type="term" value="C:cytosol"/>
    <property type="evidence" value="ECO:0007669"/>
    <property type="project" value="TreeGrafter"/>
</dbReference>
<dbReference type="InterPro" id="IPR003903">
    <property type="entry name" value="UIM_dom"/>
</dbReference>
<dbReference type="PANTHER" id="PTHR10223:SF0">
    <property type="entry name" value="26S PROTEASOME NON-ATPASE REGULATORY SUBUNIT 4"/>
    <property type="match status" value="1"/>
</dbReference>
<comment type="similarity">
    <text evidence="1">Belongs to the proteasome subunit S5A family.</text>
</comment>
<dbReference type="PROSITE" id="PS50330">
    <property type="entry name" value="UIM"/>
    <property type="match status" value="2"/>
</dbReference>
<dbReference type="Proteomes" id="UP000759537">
    <property type="component" value="Unassembled WGS sequence"/>
</dbReference>
<protein>
    <recommendedName>
        <fullName evidence="4">VWFA domain-containing protein</fullName>
    </recommendedName>
</protein>
<dbReference type="AlphaFoldDB" id="A0A9P5TCM7"/>
<keyword evidence="2" id="KW-0647">Proteasome</keyword>
<keyword evidence="6" id="KW-1185">Reference proteome</keyword>
<evidence type="ECO:0000256" key="2">
    <source>
        <dbReference type="ARBA" id="ARBA00022942"/>
    </source>
</evidence>
<dbReference type="Gene3D" id="1.10.287.3990">
    <property type="match status" value="1"/>
</dbReference>
<feature type="region of interest" description="Disordered" evidence="3">
    <location>
        <begin position="259"/>
        <end position="365"/>
    </location>
</feature>
<accession>A0A9P5TCM7</accession>
<dbReference type="SUPFAM" id="SSF53300">
    <property type="entry name" value="vWA-like"/>
    <property type="match status" value="1"/>
</dbReference>
<dbReference type="GO" id="GO:0036435">
    <property type="term" value="F:K48-linked polyubiquitin modification-dependent protein binding"/>
    <property type="evidence" value="ECO:0007669"/>
    <property type="project" value="UniProtKB-ARBA"/>
</dbReference>
<feature type="domain" description="VWFA" evidence="4">
    <location>
        <begin position="5"/>
        <end position="199"/>
    </location>
</feature>
<dbReference type="InterPro" id="IPR002035">
    <property type="entry name" value="VWF_A"/>
</dbReference>
<dbReference type="EMBL" id="WHVB01000003">
    <property type="protein sequence ID" value="KAF8485190.1"/>
    <property type="molecule type" value="Genomic_DNA"/>
</dbReference>
<proteinExistence type="inferred from homology"/>
<reference evidence="5" key="1">
    <citation type="submission" date="2019-10" db="EMBL/GenBank/DDBJ databases">
        <authorList>
            <consortium name="DOE Joint Genome Institute"/>
            <person name="Kuo A."/>
            <person name="Miyauchi S."/>
            <person name="Kiss E."/>
            <person name="Drula E."/>
            <person name="Kohler A."/>
            <person name="Sanchez-Garcia M."/>
            <person name="Andreopoulos B."/>
            <person name="Barry K.W."/>
            <person name="Bonito G."/>
            <person name="Buee M."/>
            <person name="Carver A."/>
            <person name="Chen C."/>
            <person name="Cichocki N."/>
            <person name="Clum A."/>
            <person name="Culley D."/>
            <person name="Crous P.W."/>
            <person name="Fauchery L."/>
            <person name="Girlanda M."/>
            <person name="Hayes R."/>
            <person name="Keri Z."/>
            <person name="LaButti K."/>
            <person name="Lipzen A."/>
            <person name="Lombard V."/>
            <person name="Magnuson J."/>
            <person name="Maillard F."/>
            <person name="Morin E."/>
            <person name="Murat C."/>
            <person name="Nolan M."/>
            <person name="Ohm R."/>
            <person name="Pangilinan J."/>
            <person name="Pereira M."/>
            <person name="Perotto S."/>
            <person name="Peter M."/>
            <person name="Riley R."/>
            <person name="Sitrit Y."/>
            <person name="Stielow B."/>
            <person name="Szollosi G."/>
            <person name="Zifcakova L."/>
            <person name="Stursova M."/>
            <person name="Spatafora J.W."/>
            <person name="Tedersoo L."/>
            <person name="Vaario L.-M."/>
            <person name="Yamada A."/>
            <person name="Yan M."/>
            <person name="Wang P."/>
            <person name="Xu J."/>
            <person name="Bruns T."/>
            <person name="Baldrian P."/>
            <person name="Vilgalys R."/>
            <person name="Henrissat B."/>
            <person name="Grigoriev I.V."/>
            <person name="Hibbett D."/>
            <person name="Nagy L.G."/>
            <person name="Martin F.M."/>
        </authorList>
    </citation>
    <scope>NUCLEOTIDE SEQUENCE</scope>
    <source>
        <strain evidence="5">Prilba</strain>
    </source>
</reference>
<evidence type="ECO:0000259" key="4">
    <source>
        <dbReference type="PROSITE" id="PS50234"/>
    </source>
</evidence>
<dbReference type="GO" id="GO:0005634">
    <property type="term" value="C:nucleus"/>
    <property type="evidence" value="ECO:0007669"/>
    <property type="project" value="TreeGrafter"/>
</dbReference>
<dbReference type="GO" id="GO:0043161">
    <property type="term" value="P:proteasome-mediated ubiquitin-dependent protein catabolic process"/>
    <property type="evidence" value="ECO:0007669"/>
    <property type="project" value="TreeGrafter"/>
</dbReference>
<name>A0A9P5TCM7_9AGAM</name>
<dbReference type="SMART" id="SM00726">
    <property type="entry name" value="UIM"/>
    <property type="match status" value="3"/>
</dbReference>
<reference evidence="5" key="2">
    <citation type="journal article" date="2020" name="Nat. Commun.">
        <title>Large-scale genome sequencing of mycorrhizal fungi provides insights into the early evolution of symbiotic traits.</title>
        <authorList>
            <person name="Miyauchi S."/>
            <person name="Kiss E."/>
            <person name="Kuo A."/>
            <person name="Drula E."/>
            <person name="Kohler A."/>
            <person name="Sanchez-Garcia M."/>
            <person name="Morin E."/>
            <person name="Andreopoulos B."/>
            <person name="Barry K.W."/>
            <person name="Bonito G."/>
            <person name="Buee M."/>
            <person name="Carver A."/>
            <person name="Chen C."/>
            <person name="Cichocki N."/>
            <person name="Clum A."/>
            <person name="Culley D."/>
            <person name="Crous P.W."/>
            <person name="Fauchery L."/>
            <person name="Girlanda M."/>
            <person name="Hayes R.D."/>
            <person name="Keri Z."/>
            <person name="LaButti K."/>
            <person name="Lipzen A."/>
            <person name="Lombard V."/>
            <person name="Magnuson J."/>
            <person name="Maillard F."/>
            <person name="Murat C."/>
            <person name="Nolan M."/>
            <person name="Ohm R.A."/>
            <person name="Pangilinan J."/>
            <person name="Pereira M.F."/>
            <person name="Perotto S."/>
            <person name="Peter M."/>
            <person name="Pfister S."/>
            <person name="Riley R."/>
            <person name="Sitrit Y."/>
            <person name="Stielow J.B."/>
            <person name="Szollosi G."/>
            <person name="Zifcakova L."/>
            <person name="Stursova M."/>
            <person name="Spatafora J.W."/>
            <person name="Tedersoo L."/>
            <person name="Vaario L.M."/>
            <person name="Yamada A."/>
            <person name="Yan M."/>
            <person name="Wang P."/>
            <person name="Xu J."/>
            <person name="Bruns T."/>
            <person name="Baldrian P."/>
            <person name="Vilgalys R."/>
            <person name="Dunand C."/>
            <person name="Henrissat B."/>
            <person name="Grigoriev I.V."/>
            <person name="Hibbett D."/>
            <person name="Nagy L.G."/>
            <person name="Martin F.M."/>
        </authorList>
    </citation>
    <scope>NUCLEOTIDE SEQUENCE</scope>
    <source>
        <strain evidence="5">Prilba</strain>
    </source>
</reference>
<sequence length="365" mass="37910">MPLEATMIVLDNSEYMRNGDYQPTRFGALADAVNKVFETKIDSNPENTVGVMTMANKGPEVLVTHTKELGQILDAVHKTSTNLGRTASIPTAIAIAQLALKHRQNKNLRQRVIVFVGSPLDDTSPDSERALIRLAKKLKKNNVALDVVAFGDGIEEAGEDGHSILRAFVENASSSDNSHYLAVPPGPHLLSSMILNSPILASDRGIPDELAAAVPGGMGGGAGGAGGAGGGAGTSQFEFGVDPTLDPELAMALRMSMEDEAARQAAANAQPPPPPGAAAAAPAPAPAPTPAHQPSGAAAAAPPTDESEEALLQQALALSEGHAGGAADVEMNEERDGDEDLTEEDMIARAIEMSMRPEPESEEKK</sequence>
<feature type="compositionally biased region" description="Acidic residues" evidence="3">
    <location>
        <begin position="330"/>
        <end position="345"/>
    </location>
</feature>
<dbReference type="Gene3D" id="3.40.50.410">
    <property type="entry name" value="von Willebrand factor, type A domain"/>
    <property type="match status" value="1"/>
</dbReference>
<dbReference type="InterPro" id="IPR036465">
    <property type="entry name" value="vWFA_dom_sf"/>
</dbReference>
<dbReference type="PROSITE" id="PS50234">
    <property type="entry name" value="VWFA"/>
    <property type="match status" value="1"/>
</dbReference>
<dbReference type="GO" id="GO:0008540">
    <property type="term" value="C:proteasome regulatory particle, base subcomplex"/>
    <property type="evidence" value="ECO:0007669"/>
    <property type="project" value="TreeGrafter"/>
</dbReference>
<dbReference type="SMART" id="SM00327">
    <property type="entry name" value="VWA"/>
    <property type="match status" value="1"/>
</dbReference>
<organism evidence="5 6">
    <name type="scientific">Russula ochroleuca</name>
    <dbReference type="NCBI Taxonomy" id="152965"/>
    <lineage>
        <taxon>Eukaryota</taxon>
        <taxon>Fungi</taxon>
        <taxon>Dikarya</taxon>
        <taxon>Basidiomycota</taxon>
        <taxon>Agaricomycotina</taxon>
        <taxon>Agaricomycetes</taxon>
        <taxon>Russulales</taxon>
        <taxon>Russulaceae</taxon>
        <taxon>Russula</taxon>
    </lineage>
</organism>
<dbReference type="FunFam" id="3.40.50.410:FF:000005">
    <property type="entry name" value="26S proteasome non-ATPase regulatory subunit 4"/>
    <property type="match status" value="1"/>
</dbReference>
<feature type="compositionally biased region" description="Low complexity" evidence="3">
    <location>
        <begin position="310"/>
        <end position="320"/>
    </location>
</feature>
<feature type="compositionally biased region" description="Gly residues" evidence="3">
    <location>
        <begin position="222"/>
        <end position="233"/>
    </location>
</feature>
<gene>
    <name evidence="5" type="ORF">DFH94DRAFT_815370</name>
</gene>
<feature type="region of interest" description="Disordered" evidence="3">
    <location>
        <begin position="222"/>
        <end position="242"/>
    </location>
</feature>
<evidence type="ECO:0000256" key="1">
    <source>
        <dbReference type="ARBA" id="ARBA00005574"/>
    </source>
</evidence>
<dbReference type="OrthoDB" id="1731724at2759"/>
<feature type="compositionally biased region" description="Low complexity" evidence="3">
    <location>
        <begin position="292"/>
        <end position="303"/>
    </location>
</feature>
<dbReference type="Pfam" id="PF13519">
    <property type="entry name" value="VWA_2"/>
    <property type="match status" value="1"/>
</dbReference>
<feature type="compositionally biased region" description="Basic and acidic residues" evidence="3">
    <location>
        <begin position="355"/>
        <end position="365"/>
    </location>
</feature>